<proteinExistence type="inferred from homology"/>
<evidence type="ECO:0000256" key="3">
    <source>
        <dbReference type="ARBA" id="ARBA00022793"/>
    </source>
</evidence>
<evidence type="ECO:0000256" key="6">
    <source>
        <dbReference type="PIRSR" id="PIRSR602129-50"/>
    </source>
</evidence>
<dbReference type="GO" id="GO:0016831">
    <property type="term" value="F:carboxy-lyase activity"/>
    <property type="evidence" value="ECO:0007669"/>
    <property type="project" value="UniProtKB-KW"/>
</dbReference>
<accession>A0A545TWT0</accession>
<keyword evidence="5 7" id="KW-0456">Lyase</keyword>
<dbReference type="InterPro" id="IPR010977">
    <property type="entry name" value="Aromatic_deC"/>
</dbReference>
<evidence type="ECO:0000313" key="9">
    <source>
        <dbReference type="Proteomes" id="UP000315252"/>
    </source>
</evidence>
<feature type="modified residue" description="N6-(pyridoxal phosphate)lysine" evidence="6">
    <location>
        <position position="291"/>
    </location>
</feature>
<comment type="cofactor">
    <cofactor evidence="1 6 7">
        <name>pyridoxal 5'-phosphate</name>
        <dbReference type="ChEBI" id="CHEBI:597326"/>
    </cofactor>
</comment>
<dbReference type="InterPro" id="IPR015424">
    <property type="entry name" value="PyrdxlP-dep_Trfase"/>
</dbReference>
<dbReference type="PANTHER" id="PTHR11999">
    <property type="entry name" value="GROUP II PYRIDOXAL-5-PHOSPHATE DECARBOXYLASE"/>
    <property type="match status" value="1"/>
</dbReference>
<keyword evidence="8" id="KW-0032">Aminotransferase</keyword>
<dbReference type="PANTHER" id="PTHR11999:SF70">
    <property type="entry name" value="MIP05841P"/>
    <property type="match status" value="1"/>
</dbReference>
<keyword evidence="8" id="KW-0808">Transferase</keyword>
<sequence length="467" mass="50688">MSASSVLQQAAQHAVDYLQAIDKQPIRTSASLSELRRRLGRELPEHGVPAIEVIDDLVADAAGGILGSGSGRFYGWVIGGSLPVALAADWLTSTWDQNAASNVTAPAEAVVEEIAGAWLKHILNLPDEASFAFVTGCQMAHTTAFAAARHHLLQQRGWDVEVKGLQGAPNIRVLTSENRHESILRAVRLLGLGTEAVTYVASDSEGRMDPGALDAALSGPADRATIVSLQAGDLNTGVFDVFKALCPIARKHEAWVHVDGAFGLWAAASPRYRHLLEGVEQANSWATDGHKWLNLPFDSGFVFVAEPAAHRAAFSQATSYAVPLEDLRNQKDWNPEWSRRGRGFAAYAALRHLGRLGVQDLVERCCDHACRLVESIAALEGAEALAHPVINQGLVRFLSPDGDHDRRTDEVIAALQSSGDVWFGGVTWQGKRAMRISVCNWLTTDADIDRTIEVVRRVLREMSRPSI</sequence>
<comment type="caution">
    <text evidence="8">The sequence shown here is derived from an EMBL/GenBank/DDBJ whole genome shotgun (WGS) entry which is preliminary data.</text>
</comment>
<evidence type="ECO:0000256" key="7">
    <source>
        <dbReference type="RuleBase" id="RU000382"/>
    </source>
</evidence>
<dbReference type="InterPro" id="IPR015421">
    <property type="entry name" value="PyrdxlP-dep_Trfase_major"/>
</dbReference>
<dbReference type="InterPro" id="IPR002129">
    <property type="entry name" value="PyrdxlP-dep_de-COase"/>
</dbReference>
<name>A0A545TWT0_9PROT</name>
<dbReference type="GO" id="GO:0008483">
    <property type="term" value="F:transaminase activity"/>
    <property type="evidence" value="ECO:0007669"/>
    <property type="project" value="UniProtKB-KW"/>
</dbReference>
<evidence type="ECO:0000256" key="1">
    <source>
        <dbReference type="ARBA" id="ARBA00001933"/>
    </source>
</evidence>
<evidence type="ECO:0000256" key="4">
    <source>
        <dbReference type="ARBA" id="ARBA00022898"/>
    </source>
</evidence>
<evidence type="ECO:0000256" key="5">
    <source>
        <dbReference type="ARBA" id="ARBA00023239"/>
    </source>
</evidence>
<dbReference type="Gene3D" id="3.90.1150.10">
    <property type="entry name" value="Aspartate Aminotransferase, domain 1"/>
    <property type="match status" value="1"/>
</dbReference>
<dbReference type="Gene3D" id="3.40.640.10">
    <property type="entry name" value="Type I PLP-dependent aspartate aminotransferase-like (Major domain)"/>
    <property type="match status" value="1"/>
</dbReference>
<reference evidence="8 9" key="1">
    <citation type="submission" date="2019-06" db="EMBL/GenBank/DDBJ databases">
        <title>Whole genome sequence for Rhodospirillaceae sp. R148.</title>
        <authorList>
            <person name="Wang G."/>
        </authorList>
    </citation>
    <scope>NUCLEOTIDE SEQUENCE [LARGE SCALE GENOMIC DNA]</scope>
    <source>
        <strain evidence="8 9">R148</strain>
    </source>
</reference>
<dbReference type="OrthoDB" id="9803665at2"/>
<dbReference type="SUPFAM" id="SSF53383">
    <property type="entry name" value="PLP-dependent transferases"/>
    <property type="match status" value="1"/>
</dbReference>
<comment type="similarity">
    <text evidence="2 7">Belongs to the group II decarboxylase family.</text>
</comment>
<dbReference type="Pfam" id="PF00282">
    <property type="entry name" value="Pyridoxal_deC"/>
    <property type="match status" value="1"/>
</dbReference>
<dbReference type="AlphaFoldDB" id="A0A545TWT0"/>
<dbReference type="EMBL" id="VHSH01000002">
    <property type="protein sequence ID" value="TQV81675.1"/>
    <property type="molecule type" value="Genomic_DNA"/>
</dbReference>
<gene>
    <name evidence="8" type="ORF">FKG95_05350</name>
</gene>
<keyword evidence="9" id="KW-1185">Reference proteome</keyword>
<dbReference type="RefSeq" id="WP_142895306.1">
    <property type="nucleotide sequence ID" value="NZ_ML660053.1"/>
</dbReference>
<organism evidence="8 9">
    <name type="scientific">Denitrobaculum tricleocarpae</name>
    <dbReference type="NCBI Taxonomy" id="2591009"/>
    <lineage>
        <taxon>Bacteria</taxon>
        <taxon>Pseudomonadati</taxon>
        <taxon>Pseudomonadota</taxon>
        <taxon>Alphaproteobacteria</taxon>
        <taxon>Rhodospirillales</taxon>
        <taxon>Rhodospirillaceae</taxon>
        <taxon>Denitrobaculum</taxon>
    </lineage>
</organism>
<dbReference type="GO" id="GO:0030170">
    <property type="term" value="F:pyridoxal phosphate binding"/>
    <property type="evidence" value="ECO:0007669"/>
    <property type="project" value="InterPro"/>
</dbReference>
<dbReference type="Proteomes" id="UP000315252">
    <property type="component" value="Unassembled WGS sequence"/>
</dbReference>
<evidence type="ECO:0000256" key="2">
    <source>
        <dbReference type="ARBA" id="ARBA00009533"/>
    </source>
</evidence>
<keyword evidence="3" id="KW-0210">Decarboxylase</keyword>
<protein>
    <submittedName>
        <fullName evidence="8">Aspartate aminotransferase family protein</fullName>
    </submittedName>
</protein>
<keyword evidence="4 6" id="KW-0663">Pyridoxal phosphate</keyword>
<evidence type="ECO:0000313" key="8">
    <source>
        <dbReference type="EMBL" id="TQV81675.1"/>
    </source>
</evidence>
<dbReference type="InterPro" id="IPR015422">
    <property type="entry name" value="PyrdxlP-dep_Trfase_small"/>
</dbReference>
<dbReference type="GO" id="GO:0019752">
    <property type="term" value="P:carboxylic acid metabolic process"/>
    <property type="evidence" value="ECO:0007669"/>
    <property type="project" value="InterPro"/>
</dbReference>